<evidence type="ECO:0000256" key="8">
    <source>
        <dbReference type="HAMAP-Rule" id="MF_00027"/>
    </source>
</evidence>
<keyword evidence="7 8" id="KW-0315">Glutamine amidotransferase</keyword>
<keyword evidence="5 8" id="KW-0067">ATP-binding</keyword>
<keyword evidence="2 8" id="KW-0169">Cobalamin biosynthesis</keyword>
<comment type="function">
    <text evidence="8">Catalyzes the ATP-dependent amidation of the two carboxylate groups at positions a and c of cobyrinate, using either L-glutamine or ammonia as the nitrogen source.</text>
</comment>
<dbReference type="Gene3D" id="3.40.50.880">
    <property type="match status" value="1"/>
</dbReference>
<name>A0ABY5ZS13_9BACT</name>
<dbReference type="NCBIfam" id="TIGR00379">
    <property type="entry name" value="cobB"/>
    <property type="match status" value="1"/>
</dbReference>
<evidence type="ECO:0000256" key="2">
    <source>
        <dbReference type="ARBA" id="ARBA00022573"/>
    </source>
</evidence>
<evidence type="ECO:0000313" key="12">
    <source>
        <dbReference type="Proteomes" id="UP001060414"/>
    </source>
</evidence>
<dbReference type="SUPFAM" id="SSF52317">
    <property type="entry name" value="Class I glutamine amidotransferase-like"/>
    <property type="match status" value="1"/>
</dbReference>
<dbReference type="RefSeq" id="WP_260749083.1">
    <property type="nucleotide sequence ID" value="NZ_CP092109.1"/>
</dbReference>
<comment type="pathway">
    <text evidence="8">Cofactor biosynthesis; adenosylcobalamin biosynthesis; cob(II)yrinate a,c-diamide from sirohydrochlorin (anaerobic route): step 10/10.</text>
</comment>
<dbReference type="EMBL" id="CP092109">
    <property type="protein sequence ID" value="UWZ80722.1"/>
    <property type="molecule type" value="Genomic_DNA"/>
</dbReference>
<dbReference type="EC" id="6.3.5.11" evidence="8"/>
<keyword evidence="6 8" id="KW-0460">Magnesium</keyword>
<evidence type="ECO:0000259" key="9">
    <source>
        <dbReference type="Pfam" id="PF01656"/>
    </source>
</evidence>
<evidence type="ECO:0000313" key="11">
    <source>
        <dbReference type="EMBL" id="UWZ80722.1"/>
    </source>
</evidence>
<comment type="domain">
    <text evidence="8">Comprises of two domains. The C-terminal domain contains the binding site for glutamine and catalyzes the hydrolysis of this substrate to glutamate and ammonia. The N-terminal domain is anticipated to bind ATP and cobyrinate and catalyzes the ultimate synthesis of the diamide product. The ammonia produced via the glutaminase domain is probably translocated to the adjacent domain via a molecular tunnel, where it reacts with an activated intermediate.</text>
</comment>
<dbReference type="InterPro" id="IPR004484">
    <property type="entry name" value="CbiA/CobB_synth"/>
</dbReference>
<feature type="active site" description="Nucleophile" evidence="8">
    <location>
        <position position="330"/>
    </location>
</feature>
<evidence type="ECO:0000256" key="7">
    <source>
        <dbReference type="ARBA" id="ARBA00022962"/>
    </source>
</evidence>
<dbReference type="Gene3D" id="3.40.50.300">
    <property type="entry name" value="P-loop containing nucleotide triphosphate hydrolases"/>
    <property type="match status" value="2"/>
</dbReference>
<evidence type="ECO:0000256" key="3">
    <source>
        <dbReference type="ARBA" id="ARBA00022598"/>
    </source>
</evidence>
<dbReference type="SUPFAM" id="SSF52540">
    <property type="entry name" value="P-loop containing nucleoside triphosphate hydrolases"/>
    <property type="match status" value="1"/>
</dbReference>
<keyword evidence="4 8" id="KW-0547">Nucleotide-binding</keyword>
<sequence length="452" mass="48761">MAETIPTFLIAAPASGCGKTTLTLALLAALRRRGLRVAPFKVGPDFIDPGHHAAACGRASRNLDSWMCGPKGMREIFQRGCRDADLAVIEGVMGLFDGAAGADDLGSSAEIARLLDARIILVIDARAQARSAAALVQGFTRFDARLRFAGVICNRVGSARHAELLREAFASVDGLPPLLGCLPRDTELSLPERHLGLVTAQDRAPGEAFYGQLADWLENRIDLDKLLPSVPSVPSVPIAPPPAPKARIAVARDQAFCFYYPDNLELLEAAGAQLVFFSPLRDPHLPEQIDGLYLGGGYPELHAQTLAANTSLLADLRRAAHGGLPIYAECGGFMLLAQSIDDQPMAGIFPARARLLHKRKALGYREITLSADGLLGPAGTRLRGHEFHYSEMHPPPEVPRRYRLSRRGGEALPDEGFCLHNVLGSYIHLHFGSHPQAAEHFVNFCCKGAQST</sequence>
<comment type="similarity">
    <text evidence="8">Belongs to the CobB/CbiA family.</text>
</comment>
<dbReference type="InterPro" id="IPR027417">
    <property type="entry name" value="P-loop_NTPase"/>
</dbReference>
<keyword evidence="12" id="KW-1185">Reference proteome</keyword>
<protein>
    <recommendedName>
        <fullName evidence="8">Cobyrinate a,c-diamide synthase</fullName>
        <ecNumber evidence="8">6.3.5.11</ecNumber>
    </recommendedName>
    <alternativeName>
        <fullName evidence="8">Cobyrinic acid a,c-diamide synthetase</fullName>
    </alternativeName>
</protein>
<comment type="cofactor">
    <cofactor evidence="1 8">
        <name>Mg(2+)</name>
        <dbReference type="ChEBI" id="CHEBI:18420"/>
    </cofactor>
</comment>
<organism evidence="11 12">
    <name type="scientific">Geoalkalibacter halelectricus</name>
    <dbReference type="NCBI Taxonomy" id="2847045"/>
    <lineage>
        <taxon>Bacteria</taxon>
        <taxon>Pseudomonadati</taxon>
        <taxon>Thermodesulfobacteriota</taxon>
        <taxon>Desulfuromonadia</taxon>
        <taxon>Desulfuromonadales</taxon>
        <taxon>Geoalkalibacteraceae</taxon>
        <taxon>Geoalkalibacter</taxon>
    </lineage>
</organism>
<gene>
    <name evidence="8" type="primary">cbiA</name>
    <name evidence="11" type="ORF">L9S41_04800</name>
</gene>
<dbReference type="Pfam" id="PF07685">
    <property type="entry name" value="GATase_3"/>
    <property type="match status" value="1"/>
</dbReference>
<accession>A0ABY5ZS13</accession>
<dbReference type="NCBIfam" id="NF002204">
    <property type="entry name" value="PRK01077.1"/>
    <property type="match status" value="1"/>
</dbReference>
<evidence type="ECO:0000256" key="5">
    <source>
        <dbReference type="ARBA" id="ARBA00022840"/>
    </source>
</evidence>
<evidence type="ECO:0000256" key="6">
    <source>
        <dbReference type="ARBA" id="ARBA00022842"/>
    </source>
</evidence>
<dbReference type="InterPro" id="IPR011698">
    <property type="entry name" value="GATase_3"/>
</dbReference>
<dbReference type="CDD" id="cd03130">
    <property type="entry name" value="GATase1_CobB"/>
    <property type="match status" value="1"/>
</dbReference>
<feature type="domain" description="CobQ/CobB/MinD/ParA nucleotide binding" evidence="9">
    <location>
        <begin position="9"/>
        <end position="195"/>
    </location>
</feature>
<comment type="miscellaneous">
    <text evidence="8">The a and c carboxylates of cobyrinate are activated for nucleophilic attack via formation of a phosphorylated intermediate by ATP. CbiA catalyzes first the amidation of the c-carboxylate, and then that of the a-carboxylate.</text>
</comment>
<feature type="site" description="Increases nucleophilicity of active site Cys" evidence="8">
    <location>
        <position position="428"/>
    </location>
</feature>
<dbReference type="PROSITE" id="PS51274">
    <property type="entry name" value="GATASE_COBBQ"/>
    <property type="match status" value="1"/>
</dbReference>
<evidence type="ECO:0000256" key="4">
    <source>
        <dbReference type="ARBA" id="ARBA00022741"/>
    </source>
</evidence>
<dbReference type="InterPro" id="IPR029062">
    <property type="entry name" value="Class_I_gatase-like"/>
</dbReference>
<dbReference type="HAMAP" id="MF_00027">
    <property type="entry name" value="CobB_CbiA"/>
    <property type="match status" value="1"/>
</dbReference>
<reference evidence="11" key="1">
    <citation type="journal article" date="2022" name="Environ. Microbiol.">
        <title>Geoalkalibacter halelectricus SAP #1 sp. nov. possessing extracellular electron transfer and mineral#reducing capabilities from a haloalkaline environment.</title>
        <authorList>
            <person name="Yadav S."/>
            <person name="Singh R."/>
            <person name="Sundharam S.S."/>
            <person name="Chaudhary S."/>
            <person name="Krishnamurthi S."/>
            <person name="Patil S.A."/>
        </authorList>
    </citation>
    <scope>NUCLEOTIDE SEQUENCE</scope>
    <source>
        <strain evidence="11">SAP-1</strain>
    </source>
</reference>
<feature type="domain" description="CobB/CobQ-like glutamine amidotransferase" evidence="10">
    <location>
        <begin position="247"/>
        <end position="434"/>
    </location>
</feature>
<dbReference type="Proteomes" id="UP001060414">
    <property type="component" value="Chromosome"/>
</dbReference>
<proteinExistence type="inferred from homology"/>
<evidence type="ECO:0000256" key="1">
    <source>
        <dbReference type="ARBA" id="ARBA00001946"/>
    </source>
</evidence>
<comment type="catalytic activity">
    <reaction evidence="8">
        <text>cob(II)yrinate + 2 L-glutamine + 2 ATP + 2 H2O = cob(II)yrinate a,c diamide + 2 L-glutamate + 2 ADP + 2 phosphate + 2 H(+)</text>
        <dbReference type="Rhea" id="RHEA:26289"/>
        <dbReference type="ChEBI" id="CHEBI:15377"/>
        <dbReference type="ChEBI" id="CHEBI:15378"/>
        <dbReference type="ChEBI" id="CHEBI:29985"/>
        <dbReference type="ChEBI" id="CHEBI:30616"/>
        <dbReference type="ChEBI" id="CHEBI:43474"/>
        <dbReference type="ChEBI" id="CHEBI:58359"/>
        <dbReference type="ChEBI" id="CHEBI:58537"/>
        <dbReference type="ChEBI" id="CHEBI:58894"/>
        <dbReference type="ChEBI" id="CHEBI:456216"/>
        <dbReference type="EC" id="6.3.5.11"/>
    </reaction>
</comment>
<evidence type="ECO:0000259" key="10">
    <source>
        <dbReference type="Pfam" id="PF07685"/>
    </source>
</evidence>
<dbReference type="InterPro" id="IPR002586">
    <property type="entry name" value="CobQ/CobB/MinD/ParA_Nub-bd_dom"/>
</dbReference>
<dbReference type="PANTHER" id="PTHR43873:SF1">
    <property type="entry name" value="COBYRINATE A,C-DIAMIDE SYNTHASE"/>
    <property type="match status" value="1"/>
</dbReference>
<dbReference type="Pfam" id="PF01656">
    <property type="entry name" value="CbiA"/>
    <property type="match status" value="1"/>
</dbReference>
<keyword evidence="3 8" id="KW-0436">Ligase</keyword>
<dbReference type="PANTHER" id="PTHR43873">
    <property type="entry name" value="COBYRINATE A,C-DIAMIDE SYNTHASE"/>
    <property type="match status" value="1"/>
</dbReference>
<dbReference type="CDD" id="cd05388">
    <property type="entry name" value="CobB_N"/>
    <property type="match status" value="1"/>
</dbReference>